<feature type="compositionally biased region" description="Basic and acidic residues" evidence="1">
    <location>
        <begin position="10"/>
        <end position="19"/>
    </location>
</feature>
<feature type="region of interest" description="Disordered" evidence="1">
    <location>
        <begin position="1"/>
        <end position="37"/>
    </location>
</feature>
<name>A0A8T0B2T5_SILME</name>
<keyword evidence="2" id="KW-0812">Transmembrane</keyword>
<keyword evidence="2" id="KW-0472">Membrane</keyword>
<protein>
    <submittedName>
        <fullName evidence="3">Uncharacterized protein</fullName>
    </submittedName>
</protein>
<gene>
    <name evidence="3" type="ORF">HF521_004044</name>
</gene>
<dbReference type="EMBL" id="JABFDY010000013">
    <property type="protein sequence ID" value="KAF7699302.1"/>
    <property type="molecule type" value="Genomic_DNA"/>
</dbReference>
<evidence type="ECO:0000313" key="3">
    <source>
        <dbReference type="EMBL" id="KAF7699302.1"/>
    </source>
</evidence>
<keyword evidence="4" id="KW-1185">Reference proteome</keyword>
<evidence type="ECO:0000256" key="2">
    <source>
        <dbReference type="SAM" id="Phobius"/>
    </source>
</evidence>
<dbReference type="Proteomes" id="UP000606274">
    <property type="component" value="Unassembled WGS sequence"/>
</dbReference>
<feature type="compositionally biased region" description="Polar residues" evidence="1">
    <location>
        <begin position="20"/>
        <end position="37"/>
    </location>
</feature>
<sequence length="76" mass="8185">MNKASCSGEARVDEVKSSRELNQTKTSASNLNANLSQPVEHEDEGKFSSDAIWLWVAIIATVCNIVVVAVVCVCAF</sequence>
<keyword evidence="2" id="KW-1133">Transmembrane helix</keyword>
<organism evidence="3 4">
    <name type="scientific">Silurus meridionalis</name>
    <name type="common">Southern catfish</name>
    <name type="synonym">Silurus soldatovi meridionalis</name>
    <dbReference type="NCBI Taxonomy" id="175797"/>
    <lineage>
        <taxon>Eukaryota</taxon>
        <taxon>Metazoa</taxon>
        <taxon>Chordata</taxon>
        <taxon>Craniata</taxon>
        <taxon>Vertebrata</taxon>
        <taxon>Euteleostomi</taxon>
        <taxon>Actinopterygii</taxon>
        <taxon>Neopterygii</taxon>
        <taxon>Teleostei</taxon>
        <taxon>Ostariophysi</taxon>
        <taxon>Siluriformes</taxon>
        <taxon>Siluridae</taxon>
        <taxon>Silurus</taxon>
    </lineage>
</organism>
<feature type="transmembrane region" description="Helical" evidence="2">
    <location>
        <begin position="52"/>
        <end position="75"/>
    </location>
</feature>
<proteinExistence type="predicted"/>
<accession>A0A8T0B2T5</accession>
<evidence type="ECO:0000256" key="1">
    <source>
        <dbReference type="SAM" id="MobiDB-lite"/>
    </source>
</evidence>
<dbReference type="AlphaFoldDB" id="A0A8T0B2T5"/>
<evidence type="ECO:0000313" key="4">
    <source>
        <dbReference type="Proteomes" id="UP000606274"/>
    </source>
</evidence>
<comment type="caution">
    <text evidence="3">The sequence shown here is derived from an EMBL/GenBank/DDBJ whole genome shotgun (WGS) entry which is preliminary data.</text>
</comment>
<reference evidence="3" key="1">
    <citation type="submission" date="2020-08" db="EMBL/GenBank/DDBJ databases">
        <title>Chromosome-level assembly of Southern catfish (Silurus meridionalis) provides insights into visual adaptation to the nocturnal and benthic lifestyles.</title>
        <authorList>
            <person name="Zhang Y."/>
            <person name="Wang D."/>
            <person name="Peng Z."/>
        </authorList>
    </citation>
    <scope>NUCLEOTIDE SEQUENCE</scope>
    <source>
        <strain evidence="3">SWU-2019-XX</strain>
        <tissue evidence="3">Muscle</tissue>
    </source>
</reference>